<keyword evidence="3" id="KW-0804">Transcription</keyword>
<evidence type="ECO:0000256" key="3">
    <source>
        <dbReference type="ARBA" id="ARBA00023163"/>
    </source>
</evidence>
<sequence>MATDIKSYRFKAGFRHEIEVQPLKKLYTEHRDILSEPHRADFYHIFWFQQAPQVHMVDFKPIHPMNNTLLFVNKHQVQTFQKSRKVTGRVLLFTDNFFAKSNEDLQFIKNSILFNDFFDTATFKVAARSNAIIDCFTEIEKELTEKEDTYTYDILQNLLHTLLLRCERAYRRLGHHEIKKGADLDYTTLFKDLLNHQYKSLRSVRGYAGQINVSEKRLTNATTKTLGKTPKEMIDERVMLEAKRLLAHTLHSIKEIGYELGFEEPTNFIKFFKKHAEKTPIEFRESH</sequence>
<organism evidence="5 6">
    <name type="scientific">Chitinophaga filiformis</name>
    <name type="common">Myxococcus filiformis</name>
    <name type="synonym">Flexibacter filiformis</name>
    <dbReference type="NCBI Taxonomy" id="104663"/>
    <lineage>
        <taxon>Bacteria</taxon>
        <taxon>Pseudomonadati</taxon>
        <taxon>Bacteroidota</taxon>
        <taxon>Chitinophagia</taxon>
        <taxon>Chitinophagales</taxon>
        <taxon>Chitinophagaceae</taxon>
        <taxon>Chitinophaga</taxon>
    </lineage>
</organism>
<keyword evidence="6" id="KW-1185">Reference proteome</keyword>
<dbReference type="Gene3D" id="1.10.10.60">
    <property type="entry name" value="Homeodomain-like"/>
    <property type="match status" value="1"/>
</dbReference>
<evidence type="ECO:0000256" key="2">
    <source>
        <dbReference type="ARBA" id="ARBA00023125"/>
    </source>
</evidence>
<keyword evidence="2" id="KW-0238">DNA-binding</keyword>
<dbReference type="InterPro" id="IPR018060">
    <property type="entry name" value="HTH_AraC"/>
</dbReference>
<dbReference type="EMBL" id="CP095855">
    <property type="protein sequence ID" value="UPK68124.1"/>
    <property type="molecule type" value="Genomic_DNA"/>
</dbReference>
<dbReference type="InterPro" id="IPR009057">
    <property type="entry name" value="Homeodomain-like_sf"/>
</dbReference>
<evidence type="ECO:0000256" key="1">
    <source>
        <dbReference type="ARBA" id="ARBA00023015"/>
    </source>
</evidence>
<keyword evidence="1" id="KW-0805">Transcription regulation</keyword>
<dbReference type="Proteomes" id="UP000830198">
    <property type="component" value="Chromosome"/>
</dbReference>
<dbReference type="PANTHER" id="PTHR43280:SF32">
    <property type="entry name" value="TRANSCRIPTIONAL REGULATORY PROTEIN"/>
    <property type="match status" value="1"/>
</dbReference>
<proteinExistence type="predicted"/>
<dbReference type="PANTHER" id="PTHR43280">
    <property type="entry name" value="ARAC-FAMILY TRANSCRIPTIONAL REGULATOR"/>
    <property type="match status" value="1"/>
</dbReference>
<evidence type="ECO:0000313" key="6">
    <source>
        <dbReference type="Proteomes" id="UP000830198"/>
    </source>
</evidence>
<evidence type="ECO:0000259" key="4">
    <source>
        <dbReference type="PROSITE" id="PS01124"/>
    </source>
</evidence>
<dbReference type="PROSITE" id="PS01124">
    <property type="entry name" value="HTH_ARAC_FAMILY_2"/>
    <property type="match status" value="1"/>
</dbReference>
<dbReference type="SMART" id="SM00342">
    <property type="entry name" value="HTH_ARAC"/>
    <property type="match status" value="1"/>
</dbReference>
<dbReference type="SUPFAM" id="SSF46689">
    <property type="entry name" value="Homeodomain-like"/>
    <property type="match status" value="1"/>
</dbReference>
<name>A0ABY4HYA7_CHIFI</name>
<dbReference type="RefSeq" id="WP_247810465.1">
    <property type="nucleotide sequence ID" value="NZ_CP095855.1"/>
</dbReference>
<protein>
    <submittedName>
        <fullName evidence="5">Helix-turn-helix domain-containing protein</fullName>
    </submittedName>
</protein>
<reference evidence="5 6" key="1">
    <citation type="submission" date="2022-04" db="EMBL/GenBank/DDBJ databases">
        <title>The arsenic-methylating capacity of Chitinophaga filiformis YT5 during chitin decomposition.</title>
        <authorList>
            <person name="Chen G."/>
            <person name="Liang Y."/>
        </authorList>
    </citation>
    <scope>NUCLEOTIDE SEQUENCE [LARGE SCALE GENOMIC DNA]</scope>
    <source>
        <strain evidence="5 6">YT5</strain>
    </source>
</reference>
<accession>A0ABY4HYA7</accession>
<feature type="domain" description="HTH araC/xylS-type" evidence="4">
    <location>
        <begin position="187"/>
        <end position="286"/>
    </location>
</feature>
<evidence type="ECO:0000313" key="5">
    <source>
        <dbReference type="EMBL" id="UPK68124.1"/>
    </source>
</evidence>
<dbReference type="Pfam" id="PF12833">
    <property type="entry name" value="HTH_18"/>
    <property type="match status" value="1"/>
</dbReference>
<gene>
    <name evidence="5" type="ORF">MYF79_24530</name>
</gene>